<dbReference type="Proteomes" id="UP001154265">
    <property type="component" value="Unassembled WGS sequence"/>
</dbReference>
<protein>
    <submittedName>
        <fullName evidence="2">Uncharacterized protein</fullName>
    </submittedName>
</protein>
<proteinExistence type="predicted"/>
<sequence length="133" mass="15287">MYTFQKLAAAGCLTFGIIPLMFFVFIFFQPEKTREDRSAMLGFLVFAVPPLSLGGGLLWNIQRLQRDHLHNTFHNLLERNRGEIAVMNFSLEAKISAEAAKKYLEGQAKAFGADFDVVDTMVVYRFPYQKMRR</sequence>
<feature type="transmembrane region" description="Helical" evidence="1">
    <location>
        <begin position="7"/>
        <end position="28"/>
    </location>
</feature>
<reference evidence="2" key="1">
    <citation type="journal article" date="2022" name="Genome Biol. Evol.">
        <title>A New Gene Family Diagnostic for Intracellular Biomineralization of Amorphous Ca Carbonates by Cyanobacteria.</title>
        <authorList>
            <person name="Benzerara K."/>
            <person name="Duprat E."/>
            <person name="Bitard-Feildel T."/>
            <person name="Caumes G."/>
            <person name="Cassier-Chauvat C."/>
            <person name="Chauvat F."/>
            <person name="Dezi M."/>
            <person name="Diop S.I."/>
            <person name="Gaschignard G."/>
            <person name="Gorgen S."/>
            <person name="Gugger M."/>
            <person name="Lopez-Garcia P."/>
            <person name="Millet M."/>
            <person name="Skouri-Panet F."/>
            <person name="Moreira D."/>
            <person name="Callebaut I."/>
        </authorList>
    </citation>
    <scope>NUCLEOTIDE SEQUENCE</scope>
    <source>
        <strain evidence="2">G9</strain>
    </source>
</reference>
<dbReference type="EMBL" id="JAKKUT010000002">
    <property type="protein sequence ID" value="MDG2991609.1"/>
    <property type="molecule type" value="Genomic_DNA"/>
</dbReference>
<reference evidence="2" key="2">
    <citation type="submission" date="2022-01" db="EMBL/GenBank/DDBJ databases">
        <authorList>
            <person name="Zivanovic Y."/>
            <person name="Moreira D."/>
            <person name="Lopez-Garcia P."/>
        </authorList>
    </citation>
    <scope>NUCLEOTIDE SEQUENCE</scope>
    <source>
        <strain evidence="2">G9</strain>
    </source>
</reference>
<keyword evidence="3" id="KW-1185">Reference proteome</keyword>
<keyword evidence="1" id="KW-1133">Transmembrane helix</keyword>
<evidence type="ECO:0000313" key="2">
    <source>
        <dbReference type="EMBL" id="MDG2991609.1"/>
    </source>
</evidence>
<name>A0ABT6F185_9SYNE</name>
<evidence type="ECO:0000256" key="1">
    <source>
        <dbReference type="SAM" id="Phobius"/>
    </source>
</evidence>
<keyword evidence="1" id="KW-0812">Transmembrane</keyword>
<dbReference type="RefSeq" id="WP_277867471.1">
    <property type="nucleotide sequence ID" value="NZ_JAKKUT010000002.1"/>
</dbReference>
<keyword evidence="1" id="KW-0472">Membrane</keyword>
<comment type="caution">
    <text evidence="2">The sequence shown here is derived from an EMBL/GenBank/DDBJ whole genome shotgun (WGS) entry which is preliminary data.</text>
</comment>
<gene>
    <name evidence="2" type="ORF">L3556_11800</name>
</gene>
<evidence type="ECO:0000313" key="3">
    <source>
        <dbReference type="Proteomes" id="UP001154265"/>
    </source>
</evidence>
<feature type="transmembrane region" description="Helical" evidence="1">
    <location>
        <begin position="40"/>
        <end position="61"/>
    </location>
</feature>
<accession>A0ABT6F185</accession>
<organism evidence="2 3">
    <name type="scientific">Candidatus Synechococcus calcipolaris G9</name>
    <dbReference type="NCBI Taxonomy" id="1497997"/>
    <lineage>
        <taxon>Bacteria</taxon>
        <taxon>Bacillati</taxon>
        <taxon>Cyanobacteriota</taxon>
        <taxon>Cyanophyceae</taxon>
        <taxon>Synechococcales</taxon>
        <taxon>Synechococcaceae</taxon>
        <taxon>Synechococcus</taxon>
    </lineage>
</organism>